<comment type="cofactor">
    <cofactor evidence="1">
        <name>FAD</name>
        <dbReference type="ChEBI" id="CHEBI:57692"/>
    </cofactor>
</comment>
<evidence type="ECO:0000256" key="7">
    <source>
        <dbReference type="ARBA" id="ARBA00022989"/>
    </source>
</evidence>
<keyword evidence="6" id="KW-0274">FAD</keyword>
<evidence type="ECO:0000259" key="12">
    <source>
        <dbReference type="Pfam" id="PF13813"/>
    </source>
</evidence>
<dbReference type="InterPro" id="IPR046373">
    <property type="entry name" value="Acyl-CoA_Oxase/DH_mid-dom_sf"/>
</dbReference>
<keyword evidence="14" id="KW-1185">Reference proteome</keyword>
<comment type="caution">
    <text evidence="13">The sequence shown here is derived from an EMBL/GenBank/DDBJ whole genome shotgun (WGS) entry which is preliminary data.</text>
</comment>
<dbReference type="Gene3D" id="1.10.540.10">
    <property type="entry name" value="Acyl-CoA dehydrogenase/oxidase, N-terminal domain"/>
    <property type="match status" value="1"/>
</dbReference>
<feature type="transmembrane region" description="Helical" evidence="9">
    <location>
        <begin position="634"/>
        <end position="657"/>
    </location>
</feature>
<dbReference type="InterPro" id="IPR009075">
    <property type="entry name" value="AcylCo_DH/oxidase_C"/>
</dbReference>
<accession>A0ABR1HQP2</accession>
<evidence type="ECO:0000256" key="3">
    <source>
        <dbReference type="ARBA" id="ARBA00009347"/>
    </source>
</evidence>
<keyword evidence="8 9" id="KW-0472">Membrane</keyword>
<keyword evidence="5 9" id="KW-0812">Transmembrane</keyword>
<evidence type="ECO:0000256" key="8">
    <source>
        <dbReference type="ARBA" id="ARBA00023136"/>
    </source>
</evidence>
<feature type="domain" description="Acyl-CoA dehydrogenase/oxidase N-terminal" evidence="11">
    <location>
        <begin position="7"/>
        <end position="123"/>
    </location>
</feature>
<dbReference type="SUPFAM" id="SSF47203">
    <property type="entry name" value="Acyl-CoA dehydrogenase C-terminal domain-like"/>
    <property type="match status" value="1"/>
</dbReference>
<dbReference type="CDD" id="cd00567">
    <property type="entry name" value="ACAD"/>
    <property type="match status" value="1"/>
</dbReference>
<dbReference type="Proteomes" id="UP001498476">
    <property type="component" value="Unassembled WGS sequence"/>
</dbReference>
<dbReference type="Pfam" id="PF13813">
    <property type="entry name" value="MBOAT_2"/>
    <property type="match status" value="1"/>
</dbReference>
<keyword evidence="4" id="KW-0285">Flavoprotein</keyword>
<dbReference type="SUPFAM" id="SSF56645">
    <property type="entry name" value="Acyl-CoA dehydrogenase NM domain-like"/>
    <property type="match status" value="1"/>
</dbReference>
<evidence type="ECO:0008006" key="15">
    <source>
        <dbReference type="Google" id="ProtNLM"/>
    </source>
</evidence>
<dbReference type="InterPro" id="IPR036250">
    <property type="entry name" value="AcylCo_DH-like_C"/>
</dbReference>
<comment type="subcellular location">
    <subcellularLocation>
        <location evidence="2">Membrane</location>
        <topology evidence="2">Multi-pass membrane protein</topology>
    </subcellularLocation>
</comment>
<evidence type="ECO:0000259" key="10">
    <source>
        <dbReference type="Pfam" id="PF00441"/>
    </source>
</evidence>
<evidence type="ECO:0000256" key="6">
    <source>
        <dbReference type="ARBA" id="ARBA00022827"/>
    </source>
</evidence>
<dbReference type="InterPro" id="IPR037069">
    <property type="entry name" value="AcylCoA_DH/ox_N_sf"/>
</dbReference>
<dbReference type="EMBL" id="JAZAVJ010000009">
    <property type="protein sequence ID" value="KAK7423553.1"/>
    <property type="molecule type" value="Genomic_DNA"/>
</dbReference>
<sequence length="702" mass="76849">MIGFTLSEKQKVLREESASIAKEILAPAREVYMQHHDQQTRFRSTLPFYQKLVKAGTVKAQVPVALGGSNESFIDSAIAIEEMYAADSSVMVHVVGTGLGLMPLILGGTPEQHKEFLKPFVSCEGEPLASLTHSEPGGTANWLEKGGKGLGTTARLEGDSYVVNGEKLWTTNSAGWDGKGADLSCLCCRYSEDGGPEDPNVDPASNILVLLVTRDIVAHNTPEAYQLLDEPDLMGHRAASGPLTKYTNFKVPVANVLAPRGKGAAALVEKAFSISAALVGAMAVGTMRTAFEAALKFAREDTRGGTVPVLHRQSPADLLINAKLKIDTSRILVWKALSGLEEGAGDDSSRYEACLQAKVYCSDQAVSAVWETMQVVGVPPFPGRGRIFAALIIFTNYATTVSSWPPNAGTSRPMRYGLTGSWLFVLPAIERLLLHEPEREFWRLDDEKKPQHGRPRECTWDKLRWAFDLATTPRAVGWNFGSRKVNAVREAMRRNKVTKASFLATRLVRAVLAYLALDAVVLLARNTDIPRERAWDPANFVRISFQEFLMGTTVFSTMTLQFEIAAAIGVGLGLSQPEDWPPLFGSILDCYKIANVWGTCWHGYIRQPVLGFSRAIIACFGIPERSIMAYSTHLTTAFMISAFFHILSLFVVCDGYLSPRNLISDMLSFFMLQPLATTAEALVLSLPLHKDISDSRGVLATL</sequence>
<evidence type="ECO:0000259" key="11">
    <source>
        <dbReference type="Pfam" id="PF02771"/>
    </source>
</evidence>
<organism evidence="13 14">
    <name type="scientific">Neonectria punicea</name>
    <dbReference type="NCBI Taxonomy" id="979145"/>
    <lineage>
        <taxon>Eukaryota</taxon>
        <taxon>Fungi</taxon>
        <taxon>Dikarya</taxon>
        <taxon>Ascomycota</taxon>
        <taxon>Pezizomycotina</taxon>
        <taxon>Sordariomycetes</taxon>
        <taxon>Hypocreomycetidae</taxon>
        <taxon>Hypocreales</taxon>
        <taxon>Nectriaceae</taxon>
        <taxon>Neonectria</taxon>
    </lineage>
</organism>
<dbReference type="InterPro" id="IPR009100">
    <property type="entry name" value="AcylCoA_DH/oxidase_NM_dom_sf"/>
</dbReference>
<name>A0ABR1HQP2_9HYPO</name>
<evidence type="ECO:0000256" key="4">
    <source>
        <dbReference type="ARBA" id="ARBA00022630"/>
    </source>
</evidence>
<comment type="similarity">
    <text evidence="3">Belongs to the acyl-CoA dehydrogenase family.</text>
</comment>
<dbReference type="InterPro" id="IPR032805">
    <property type="entry name" value="Wax_synthase_dom"/>
</dbReference>
<feature type="domain" description="Wax synthase" evidence="12">
    <location>
        <begin position="580"/>
        <end position="655"/>
    </location>
</feature>
<protein>
    <recommendedName>
        <fullName evidence="15">Acyl-CoA dehydrogenase</fullName>
    </recommendedName>
</protein>
<keyword evidence="7 9" id="KW-1133">Transmembrane helix</keyword>
<dbReference type="Pfam" id="PF00441">
    <property type="entry name" value="Acyl-CoA_dh_1"/>
    <property type="match status" value="1"/>
</dbReference>
<dbReference type="Gene3D" id="2.40.110.10">
    <property type="entry name" value="Butyryl-CoA Dehydrogenase, subunit A, domain 2"/>
    <property type="match status" value="1"/>
</dbReference>
<reference evidence="13 14" key="1">
    <citation type="journal article" date="2025" name="Microbiol. Resour. Announc.">
        <title>Draft genome sequences for Neonectria magnoliae and Neonectria punicea, canker pathogens of Liriodendron tulipifera and Acer saccharum in West Virginia.</title>
        <authorList>
            <person name="Petronek H.M."/>
            <person name="Kasson M.T."/>
            <person name="Metheny A.M."/>
            <person name="Stauder C.M."/>
            <person name="Lovett B."/>
            <person name="Lynch S.C."/>
            <person name="Garnas J.R."/>
            <person name="Kasson L.R."/>
            <person name="Stajich J.E."/>
        </authorList>
    </citation>
    <scope>NUCLEOTIDE SEQUENCE [LARGE SCALE GENOMIC DNA]</scope>
    <source>
        <strain evidence="13 14">NRRL 64653</strain>
    </source>
</reference>
<dbReference type="Pfam" id="PF02771">
    <property type="entry name" value="Acyl-CoA_dh_N"/>
    <property type="match status" value="1"/>
</dbReference>
<feature type="domain" description="Acyl-CoA dehydrogenase/oxidase C-terminal" evidence="10">
    <location>
        <begin position="267"/>
        <end position="378"/>
    </location>
</feature>
<evidence type="ECO:0000256" key="5">
    <source>
        <dbReference type="ARBA" id="ARBA00022692"/>
    </source>
</evidence>
<evidence type="ECO:0000256" key="9">
    <source>
        <dbReference type="SAM" id="Phobius"/>
    </source>
</evidence>
<dbReference type="InterPro" id="IPR013786">
    <property type="entry name" value="AcylCoA_DH/ox_N"/>
</dbReference>
<evidence type="ECO:0000256" key="1">
    <source>
        <dbReference type="ARBA" id="ARBA00001974"/>
    </source>
</evidence>
<dbReference type="PANTHER" id="PTHR43884:SF12">
    <property type="entry name" value="ISOVALERYL-COA DEHYDROGENASE, MITOCHONDRIAL-RELATED"/>
    <property type="match status" value="1"/>
</dbReference>
<proteinExistence type="inferred from homology"/>
<evidence type="ECO:0000313" key="13">
    <source>
        <dbReference type="EMBL" id="KAK7423553.1"/>
    </source>
</evidence>
<gene>
    <name evidence="13" type="ORF">QQX98_001011</name>
</gene>
<evidence type="ECO:0000313" key="14">
    <source>
        <dbReference type="Proteomes" id="UP001498476"/>
    </source>
</evidence>
<evidence type="ECO:0000256" key="2">
    <source>
        <dbReference type="ARBA" id="ARBA00004141"/>
    </source>
</evidence>
<dbReference type="Gene3D" id="1.20.140.10">
    <property type="entry name" value="Butyryl-CoA Dehydrogenase, subunit A, domain 3"/>
    <property type="match status" value="1"/>
</dbReference>
<dbReference type="PANTHER" id="PTHR43884">
    <property type="entry name" value="ACYL-COA DEHYDROGENASE"/>
    <property type="match status" value="1"/>
</dbReference>